<dbReference type="EMBL" id="BARS01002082">
    <property type="protein sequence ID" value="GAF80859.1"/>
    <property type="molecule type" value="Genomic_DNA"/>
</dbReference>
<proteinExistence type="predicted"/>
<sequence length="247" mass="28681">MTTEIFNVNPEEYAHVYVHTLLNKTGKWELLHSYELDPSITESFVMTHQMQYDSEYQQLCNEQFLDVNDDGTTVIFTDGSDVHVIDMNNNSEYTIHTGFTAALVDAPEDWPLEKPWWWSDGWDPFPVVPPEQVIESFNCRSIRDVKLAGPWIIYTDRAGVSVYSNVDKDPPVNRYYPTGVYENTLFAYDLGVDEPIYYTADVLSETLEWTQHTLVGVGNTRFINSSPWQLSWLSGDELFLQQRLHYR</sequence>
<organism evidence="1">
    <name type="scientific">marine sediment metagenome</name>
    <dbReference type="NCBI Taxonomy" id="412755"/>
    <lineage>
        <taxon>unclassified sequences</taxon>
        <taxon>metagenomes</taxon>
        <taxon>ecological metagenomes</taxon>
    </lineage>
</organism>
<accession>X0SIM0</accession>
<protein>
    <submittedName>
        <fullName evidence="1">Uncharacterized protein</fullName>
    </submittedName>
</protein>
<reference evidence="1" key="1">
    <citation type="journal article" date="2014" name="Front. Microbiol.">
        <title>High frequency of phylogenetically diverse reductive dehalogenase-homologous genes in deep subseafloor sedimentary metagenomes.</title>
        <authorList>
            <person name="Kawai M."/>
            <person name="Futagami T."/>
            <person name="Toyoda A."/>
            <person name="Takaki Y."/>
            <person name="Nishi S."/>
            <person name="Hori S."/>
            <person name="Arai W."/>
            <person name="Tsubouchi T."/>
            <person name="Morono Y."/>
            <person name="Uchiyama I."/>
            <person name="Ito T."/>
            <person name="Fujiyama A."/>
            <person name="Inagaki F."/>
            <person name="Takami H."/>
        </authorList>
    </citation>
    <scope>NUCLEOTIDE SEQUENCE</scope>
    <source>
        <strain evidence="1">Expedition CK06-06</strain>
    </source>
</reference>
<dbReference type="AlphaFoldDB" id="X0SIM0"/>
<comment type="caution">
    <text evidence="1">The sequence shown here is derived from an EMBL/GenBank/DDBJ whole genome shotgun (WGS) entry which is preliminary data.</text>
</comment>
<name>X0SIM0_9ZZZZ</name>
<gene>
    <name evidence="1" type="ORF">S01H1_03887</name>
</gene>
<evidence type="ECO:0000313" key="1">
    <source>
        <dbReference type="EMBL" id="GAF80859.1"/>
    </source>
</evidence>